<dbReference type="InterPro" id="IPR001969">
    <property type="entry name" value="Aspartic_peptidase_AS"/>
</dbReference>
<dbReference type="EMBL" id="MFJL01000024">
    <property type="protein sequence ID" value="OGG15487.1"/>
    <property type="molecule type" value="Genomic_DNA"/>
</dbReference>
<name>A0A1F5ZTS3_9BACT</name>
<dbReference type="PROSITE" id="PS00141">
    <property type="entry name" value="ASP_PROTEASE"/>
    <property type="match status" value="1"/>
</dbReference>
<protein>
    <recommendedName>
        <fullName evidence="3">Peptidase A2 domain-containing protein</fullName>
    </recommendedName>
</protein>
<evidence type="ECO:0008006" key="3">
    <source>
        <dbReference type="Google" id="ProtNLM"/>
    </source>
</evidence>
<dbReference type="STRING" id="1798382.A3D77_06585"/>
<organism evidence="1 2">
    <name type="scientific">Candidatus Gottesmanbacteria bacterium RIFCSPHIGHO2_02_FULL_39_11</name>
    <dbReference type="NCBI Taxonomy" id="1798382"/>
    <lineage>
        <taxon>Bacteria</taxon>
        <taxon>Candidatus Gottesmaniibacteriota</taxon>
    </lineage>
</organism>
<dbReference type="InterPro" id="IPR021109">
    <property type="entry name" value="Peptidase_aspartic_dom_sf"/>
</dbReference>
<dbReference type="GO" id="GO:0006508">
    <property type="term" value="P:proteolysis"/>
    <property type="evidence" value="ECO:0007669"/>
    <property type="project" value="InterPro"/>
</dbReference>
<gene>
    <name evidence="1" type="ORF">A3D77_06585</name>
</gene>
<dbReference type="SUPFAM" id="SSF50630">
    <property type="entry name" value="Acid proteases"/>
    <property type="match status" value="1"/>
</dbReference>
<dbReference type="Proteomes" id="UP000176923">
    <property type="component" value="Unassembled WGS sequence"/>
</dbReference>
<proteinExistence type="predicted"/>
<comment type="caution">
    <text evidence="1">The sequence shown here is derived from an EMBL/GenBank/DDBJ whole genome shotgun (WGS) entry which is preliminary data.</text>
</comment>
<accession>A0A1F5ZTS3</accession>
<reference evidence="1 2" key="1">
    <citation type="journal article" date="2016" name="Nat. Commun.">
        <title>Thousands of microbial genomes shed light on interconnected biogeochemical processes in an aquifer system.</title>
        <authorList>
            <person name="Anantharaman K."/>
            <person name="Brown C.T."/>
            <person name="Hug L.A."/>
            <person name="Sharon I."/>
            <person name="Castelle C.J."/>
            <person name="Probst A.J."/>
            <person name="Thomas B.C."/>
            <person name="Singh A."/>
            <person name="Wilkins M.J."/>
            <person name="Karaoz U."/>
            <person name="Brodie E.L."/>
            <person name="Williams K.H."/>
            <person name="Hubbard S.S."/>
            <person name="Banfield J.F."/>
        </authorList>
    </citation>
    <scope>NUCLEOTIDE SEQUENCE [LARGE SCALE GENOMIC DNA]</scope>
</reference>
<dbReference type="GO" id="GO:0004190">
    <property type="term" value="F:aspartic-type endopeptidase activity"/>
    <property type="evidence" value="ECO:0007669"/>
    <property type="project" value="InterPro"/>
</dbReference>
<sequence length="149" mass="17186">MLDDLYSPSIKIKYENLAGDESVYWPIVRVHLWSNTFSFPQNLIALVDSGASHSIIRQDIAQVLGFPVQKLKFDSTGNSVNGTYKSATLSERVGIDLYGYKREHKFTVIDYSSLIFPIILGEDSLFKWTTINFNRSKLYFEMRFRTDIN</sequence>
<evidence type="ECO:0000313" key="2">
    <source>
        <dbReference type="Proteomes" id="UP000176923"/>
    </source>
</evidence>
<dbReference type="CDD" id="cd00303">
    <property type="entry name" value="retropepsin_like"/>
    <property type="match status" value="1"/>
</dbReference>
<evidence type="ECO:0000313" key="1">
    <source>
        <dbReference type="EMBL" id="OGG15487.1"/>
    </source>
</evidence>
<dbReference type="AlphaFoldDB" id="A0A1F5ZTS3"/>
<dbReference type="Gene3D" id="2.40.70.10">
    <property type="entry name" value="Acid Proteases"/>
    <property type="match status" value="1"/>
</dbReference>
<dbReference type="Pfam" id="PF13650">
    <property type="entry name" value="Asp_protease_2"/>
    <property type="match status" value="1"/>
</dbReference>